<comment type="caution">
    <text evidence="1">The sequence shown here is derived from an EMBL/GenBank/DDBJ whole genome shotgun (WGS) entry which is preliminary data.</text>
</comment>
<proteinExistence type="predicted"/>
<sequence>MRRNIQPIRIATITVQALSYTDYEIAALITLRCSASDLRIRRSLEDCTFADIFLNKVKGCDIKELYERHKLYDIEEKIIPYLKRDNEDVQRRIMPIVRESPPECDTTNSICKIDDKRLCICPKKYVCDRISQSRMDGISQSRVHQCVLLAYYLMIRS</sequence>
<reference evidence="1 2" key="1">
    <citation type="submission" date="2014-11" db="EMBL/GenBank/DDBJ databases">
        <title>Genetic blueprint of the zoonotic pathogen Toxocara canis.</title>
        <authorList>
            <person name="Zhu X.-Q."/>
            <person name="Korhonen P.K."/>
            <person name="Cai H."/>
            <person name="Young N.D."/>
            <person name="Nejsum P."/>
            <person name="von Samson-Himmelstjerna G."/>
            <person name="Boag P.R."/>
            <person name="Tan P."/>
            <person name="Li Q."/>
            <person name="Min J."/>
            <person name="Yang Y."/>
            <person name="Wang X."/>
            <person name="Fang X."/>
            <person name="Hall R.S."/>
            <person name="Hofmann A."/>
            <person name="Sternberg P.W."/>
            <person name="Jex A.R."/>
            <person name="Gasser R.B."/>
        </authorList>
    </citation>
    <scope>NUCLEOTIDE SEQUENCE [LARGE SCALE GENOMIC DNA]</scope>
    <source>
        <strain evidence="1">PN_DK_2014</strain>
    </source>
</reference>
<organism evidence="1 2">
    <name type="scientific">Toxocara canis</name>
    <name type="common">Canine roundworm</name>
    <dbReference type="NCBI Taxonomy" id="6265"/>
    <lineage>
        <taxon>Eukaryota</taxon>
        <taxon>Metazoa</taxon>
        <taxon>Ecdysozoa</taxon>
        <taxon>Nematoda</taxon>
        <taxon>Chromadorea</taxon>
        <taxon>Rhabditida</taxon>
        <taxon>Spirurina</taxon>
        <taxon>Ascaridomorpha</taxon>
        <taxon>Ascaridoidea</taxon>
        <taxon>Toxocaridae</taxon>
        <taxon>Toxocara</taxon>
    </lineage>
</organism>
<gene>
    <name evidence="1" type="ORF">Tcan_12575</name>
</gene>
<dbReference type="OrthoDB" id="10525804at2759"/>
<evidence type="ECO:0000313" key="1">
    <source>
        <dbReference type="EMBL" id="KHN88793.1"/>
    </source>
</evidence>
<dbReference type="EMBL" id="JPKZ01000185">
    <property type="protein sequence ID" value="KHN88793.1"/>
    <property type="molecule type" value="Genomic_DNA"/>
</dbReference>
<dbReference type="Proteomes" id="UP000031036">
    <property type="component" value="Unassembled WGS sequence"/>
</dbReference>
<name>A0A0B2W4C7_TOXCA</name>
<protein>
    <submittedName>
        <fullName evidence="1">Uncharacterized protein</fullName>
    </submittedName>
</protein>
<evidence type="ECO:0000313" key="2">
    <source>
        <dbReference type="Proteomes" id="UP000031036"/>
    </source>
</evidence>
<keyword evidence="2" id="KW-1185">Reference proteome</keyword>
<dbReference type="AlphaFoldDB" id="A0A0B2W4C7"/>
<accession>A0A0B2W4C7</accession>